<proteinExistence type="predicted"/>
<organism evidence="2 3">
    <name type="scientific">Maridesulfovibrio salexigens (strain ATCC 14822 / DSM 2638 / NCIMB 8403 / VKM B-1763)</name>
    <name type="common">Desulfovibrio salexigens</name>
    <dbReference type="NCBI Taxonomy" id="526222"/>
    <lineage>
        <taxon>Bacteria</taxon>
        <taxon>Pseudomonadati</taxon>
        <taxon>Thermodesulfobacteriota</taxon>
        <taxon>Desulfovibrionia</taxon>
        <taxon>Desulfovibrionales</taxon>
        <taxon>Desulfovibrionaceae</taxon>
        <taxon>Maridesulfovibrio</taxon>
    </lineage>
</organism>
<gene>
    <name evidence="2" type="ordered locus">Desal_2906</name>
</gene>
<dbReference type="EMBL" id="CP001649">
    <property type="protein sequence ID" value="ACS80958.1"/>
    <property type="molecule type" value="Genomic_DNA"/>
</dbReference>
<accession>C6C087</accession>
<keyword evidence="1" id="KW-0732">Signal</keyword>
<evidence type="ECO:0000256" key="1">
    <source>
        <dbReference type="SAM" id="SignalP"/>
    </source>
</evidence>
<dbReference type="KEGG" id="dsa:Desal_2906"/>
<protein>
    <submittedName>
        <fullName evidence="2">Uncharacterized protein</fullName>
    </submittedName>
</protein>
<name>C6C087_MARSD</name>
<feature type="signal peptide" evidence="1">
    <location>
        <begin position="1"/>
        <end position="20"/>
    </location>
</feature>
<evidence type="ECO:0000313" key="3">
    <source>
        <dbReference type="Proteomes" id="UP000002601"/>
    </source>
</evidence>
<dbReference type="AlphaFoldDB" id="C6C087"/>
<dbReference type="RefSeq" id="WP_015852774.1">
    <property type="nucleotide sequence ID" value="NC_012881.1"/>
</dbReference>
<dbReference type="Proteomes" id="UP000002601">
    <property type="component" value="Chromosome"/>
</dbReference>
<evidence type="ECO:0000313" key="2">
    <source>
        <dbReference type="EMBL" id="ACS80958.1"/>
    </source>
</evidence>
<keyword evidence="3" id="KW-1185">Reference proteome</keyword>
<feature type="chain" id="PRO_5002962996" evidence="1">
    <location>
        <begin position="21"/>
        <end position="219"/>
    </location>
</feature>
<dbReference type="HOGENOM" id="CLU_1259726_0_0_7"/>
<reference evidence="2 3" key="1">
    <citation type="submission" date="2009-06" db="EMBL/GenBank/DDBJ databases">
        <title>Complete sequence of Desulfovibrio salexigens DSM 2638.</title>
        <authorList>
            <consortium name="US DOE Joint Genome Institute"/>
            <person name="Lucas S."/>
            <person name="Copeland A."/>
            <person name="Lapidus A."/>
            <person name="Glavina del Rio T."/>
            <person name="Tice H."/>
            <person name="Bruce D."/>
            <person name="Goodwin L."/>
            <person name="Pitluck S."/>
            <person name="Munk A.C."/>
            <person name="Brettin T."/>
            <person name="Detter J.C."/>
            <person name="Han C."/>
            <person name="Tapia R."/>
            <person name="Larimer F."/>
            <person name="Land M."/>
            <person name="Hauser L."/>
            <person name="Kyrpides N."/>
            <person name="Anderson I."/>
            <person name="Wall J.D."/>
            <person name="Arkin A.P."/>
            <person name="Dehal P."/>
            <person name="Chivian D."/>
            <person name="Giles B."/>
            <person name="Hazen T.C."/>
        </authorList>
    </citation>
    <scope>NUCLEOTIDE SEQUENCE [LARGE SCALE GENOMIC DNA]</scope>
    <source>
        <strain evidence="3">ATCC 14822 / DSM 2638 / NCIMB 8403 / VKM B-1763</strain>
    </source>
</reference>
<sequence length="219" mass="24655">MLKIKNIFAILVFLSTSSFAPSTAHALTEYGKQLALGMCPNRAPLCVQNAITRIQNECNQKLELINQAKISDRQRLARTCSNYQKVIKICGRDVVKTARGHQLQNQHNQSLQGIKKDRLESIVNLTRIINDFAYSTAADLDKTQMVRGSKIAVDTFTKATFSDQPIKDAFRDSLAKNIPAPRMGTIGKAQNAIEFHQALKKFNKAWNTELPPKRFHTQK</sequence>